<proteinExistence type="predicted"/>
<sequence length="73" mass="8083">MKTSRNPTVGGGNQLLLANASTREQLAFSPGIHFCAFDWLKNRKTTPVFKVAAQSTKKLALDILGELVLIYEY</sequence>
<organism evidence="1">
    <name type="scientific">Phytophthora nicotianae</name>
    <name type="common">Potato buckeye rot agent</name>
    <name type="synonym">Phytophthora parasitica</name>
    <dbReference type="NCBI Taxonomy" id="4792"/>
    <lineage>
        <taxon>Eukaryota</taxon>
        <taxon>Sar</taxon>
        <taxon>Stramenopiles</taxon>
        <taxon>Oomycota</taxon>
        <taxon>Peronosporomycetes</taxon>
        <taxon>Peronosporales</taxon>
        <taxon>Peronosporaceae</taxon>
        <taxon>Phytophthora</taxon>
    </lineage>
</organism>
<reference evidence="1" key="1">
    <citation type="submission" date="2013-11" db="EMBL/GenBank/DDBJ databases">
        <title>The Genome Sequence of Phytophthora parasitica IAC_01/95.</title>
        <authorList>
            <consortium name="The Broad Institute Genomics Platform"/>
            <person name="Russ C."/>
            <person name="Tyler B."/>
            <person name="Panabieres F."/>
            <person name="Shan W."/>
            <person name="Tripathy S."/>
            <person name="Grunwald N."/>
            <person name="Machado M."/>
            <person name="Johnson C.S."/>
            <person name="Arredondo F."/>
            <person name="Hong C."/>
            <person name="Coffey M."/>
            <person name="Young S.K."/>
            <person name="Zeng Q."/>
            <person name="Gargeya S."/>
            <person name="Fitzgerald M."/>
            <person name="Abouelleil A."/>
            <person name="Alvarado L."/>
            <person name="Chapman S.B."/>
            <person name="Gainer-Dewar J."/>
            <person name="Goldberg J."/>
            <person name="Griggs A."/>
            <person name="Gujja S."/>
            <person name="Hansen M."/>
            <person name="Howarth C."/>
            <person name="Imamovic A."/>
            <person name="Ireland A."/>
            <person name="Larimer J."/>
            <person name="McCowan C."/>
            <person name="Murphy C."/>
            <person name="Pearson M."/>
            <person name="Poon T.W."/>
            <person name="Priest M."/>
            <person name="Roberts A."/>
            <person name="Saif S."/>
            <person name="Shea T."/>
            <person name="Sykes S."/>
            <person name="Wortman J."/>
            <person name="Nusbaum C."/>
            <person name="Birren B."/>
        </authorList>
    </citation>
    <scope>NUCLEOTIDE SEQUENCE [LARGE SCALE GENOMIC DNA]</scope>
    <source>
        <strain evidence="1">IAC_01/95</strain>
    </source>
</reference>
<protein>
    <submittedName>
        <fullName evidence="1">Uncharacterized protein</fullName>
    </submittedName>
</protein>
<name>W2P167_PHYNI</name>
<dbReference type="AlphaFoldDB" id="W2P167"/>
<gene>
    <name evidence="1" type="ORF">L914_02880</name>
</gene>
<dbReference type="Proteomes" id="UP000054532">
    <property type="component" value="Unassembled WGS sequence"/>
</dbReference>
<accession>W2P167</accession>
<dbReference type="EMBL" id="KI691268">
    <property type="protein sequence ID" value="ETM53659.1"/>
    <property type="molecule type" value="Genomic_DNA"/>
</dbReference>
<evidence type="ECO:0000313" key="1">
    <source>
        <dbReference type="EMBL" id="ETM53659.1"/>
    </source>
</evidence>